<dbReference type="Pfam" id="PF24535">
    <property type="entry name" value="DUF7598"/>
    <property type="match status" value="1"/>
</dbReference>
<keyword evidence="4" id="KW-1185">Reference proteome</keyword>
<gene>
    <name evidence="3" type="ORF">L228DRAFT_82211</name>
</gene>
<evidence type="ECO:0000259" key="2">
    <source>
        <dbReference type="Pfam" id="PF24535"/>
    </source>
</evidence>
<evidence type="ECO:0000313" key="3">
    <source>
        <dbReference type="EMBL" id="KZF25713.1"/>
    </source>
</evidence>
<dbReference type="OMA" id="FWRIVIS"/>
<dbReference type="RefSeq" id="XP_018191268.1">
    <property type="nucleotide sequence ID" value="XM_018336886.1"/>
</dbReference>
<organism evidence="3 4">
    <name type="scientific">Xylona heveae (strain CBS 132557 / TC161)</name>
    <dbReference type="NCBI Taxonomy" id="1328760"/>
    <lineage>
        <taxon>Eukaryota</taxon>
        <taxon>Fungi</taxon>
        <taxon>Dikarya</taxon>
        <taxon>Ascomycota</taxon>
        <taxon>Pezizomycotina</taxon>
        <taxon>Xylonomycetes</taxon>
        <taxon>Xylonales</taxon>
        <taxon>Xylonaceae</taxon>
        <taxon>Xylona</taxon>
    </lineage>
</organism>
<dbReference type="InterPro" id="IPR056019">
    <property type="entry name" value="DUF7598"/>
</dbReference>
<feature type="transmembrane region" description="Helical" evidence="1">
    <location>
        <begin position="87"/>
        <end position="108"/>
    </location>
</feature>
<evidence type="ECO:0000313" key="4">
    <source>
        <dbReference type="Proteomes" id="UP000076632"/>
    </source>
</evidence>
<protein>
    <recommendedName>
        <fullName evidence="2">DUF7598 domain-containing protein</fullName>
    </recommendedName>
</protein>
<feature type="domain" description="DUF7598" evidence="2">
    <location>
        <begin position="12"/>
        <end position="146"/>
    </location>
</feature>
<feature type="transmembrane region" description="Helical" evidence="1">
    <location>
        <begin position="12"/>
        <end position="39"/>
    </location>
</feature>
<feature type="transmembrane region" description="Helical" evidence="1">
    <location>
        <begin position="48"/>
        <end position="67"/>
    </location>
</feature>
<accession>A0A165J4C8</accession>
<feature type="transmembrane region" description="Helical" evidence="1">
    <location>
        <begin position="120"/>
        <end position="142"/>
    </location>
</feature>
<evidence type="ECO:0000256" key="1">
    <source>
        <dbReference type="SAM" id="Phobius"/>
    </source>
</evidence>
<dbReference type="AlphaFoldDB" id="A0A165J4C8"/>
<dbReference type="GeneID" id="28902023"/>
<name>A0A165J4C8_XYLHT</name>
<dbReference type="EMBL" id="KV407455">
    <property type="protein sequence ID" value="KZF25713.1"/>
    <property type="molecule type" value="Genomic_DNA"/>
</dbReference>
<reference evidence="3 4" key="1">
    <citation type="journal article" date="2016" name="Fungal Biol.">
        <title>The genome of Xylona heveae provides a window into fungal endophytism.</title>
        <authorList>
            <person name="Gazis R."/>
            <person name="Kuo A."/>
            <person name="Riley R."/>
            <person name="LaButti K."/>
            <person name="Lipzen A."/>
            <person name="Lin J."/>
            <person name="Amirebrahimi M."/>
            <person name="Hesse C.N."/>
            <person name="Spatafora J.W."/>
            <person name="Henrissat B."/>
            <person name="Hainaut M."/>
            <person name="Grigoriev I.V."/>
            <person name="Hibbett D.S."/>
        </authorList>
    </citation>
    <scope>NUCLEOTIDE SEQUENCE [LARGE SCALE GENOMIC DNA]</scope>
    <source>
        <strain evidence="3 4">TC161</strain>
    </source>
</reference>
<sequence length="263" mass="28831">MPSFSHALAGPGYIILNVFRVLNVLSIMAIITANCVLLIKLPVYTKFFVFESITHAIVINICIFLISSELSLFRSYFYRNWPLLSPIRGFVTLGLAMVVLGISTLGTLNRQSSSEQSLGLAFWRIVAGSGIVAIVLGCFNMLNSFIFRDSSNGVTARHVRSYGAVAPQRAQLQMESANSASCKLGPYKSFRLCRQSTLHSHHSEKISLRSSPVAEKVQPLGPRVPVNISAPLNPNPQFTDYVRISPPDMAHHPAASAGNEMRP</sequence>
<dbReference type="InParanoid" id="A0A165J4C8"/>
<dbReference type="STRING" id="1328760.A0A165J4C8"/>
<dbReference type="OrthoDB" id="5327148at2759"/>
<proteinExistence type="predicted"/>
<keyword evidence="1" id="KW-0812">Transmembrane</keyword>
<dbReference type="Proteomes" id="UP000076632">
    <property type="component" value="Unassembled WGS sequence"/>
</dbReference>
<keyword evidence="1" id="KW-1133">Transmembrane helix</keyword>
<keyword evidence="1" id="KW-0472">Membrane</keyword>